<dbReference type="EMBL" id="VJMH01007310">
    <property type="protein sequence ID" value="KAF0684210.1"/>
    <property type="molecule type" value="Genomic_DNA"/>
</dbReference>
<dbReference type="AlphaFoldDB" id="A0A485LNK8"/>
<name>A0A485LNK8_9STRA</name>
<gene>
    <name evidence="2" type="primary">Aste57867_23796</name>
    <name evidence="1" type="ORF">As57867_023723</name>
    <name evidence="2" type="ORF">ASTE57867_23796</name>
</gene>
<proteinExistence type="predicted"/>
<keyword evidence="3" id="KW-1185">Reference proteome</keyword>
<sequence length="148" mass="16780">MAYAKSINVLLERIPPRFTWVCQPADVAWNRPLKARLRQNWLDMIRRQLRTSKLRGIPFKLQPPSRATIVEWIASTWADLPTTIVTNGFKKCQLIDGSPTDEDVAIDVVDEDVLANLVATCSIEETIDPGMDIDYEDTYDDVGSDDVE</sequence>
<dbReference type="Proteomes" id="UP000332933">
    <property type="component" value="Unassembled WGS sequence"/>
</dbReference>
<protein>
    <submittedName>
        <fullName evidence="2">Aste57867_23796 protein</fullName>
    </submittedName>
</protein>
<reference evidence="2 3" key="1">
    <citation type="submission" date="2019-03" db="EMBL/GenBank/DDBJ databases">
        <authorList>
            <person name="Gaulin E."/>
            <person name="Dumas B."/>
        </authorList>
    </citation>
    <scope>NUCLEOTIDE SEQUENCE [LARGE SCALE GENOMIC DNA]</scope>
    <source>
        <strain evidence="2">CBS 568.67</strain>
    </source>
</reference>
<dbReference type="EMBL" id="CAADRA010007336">
    <property type="protein sequence ID" value="VFU00441.1"/>
    <property type="molecule type" value="Genomic_DNA"/>
</dbReference>
<evidence type="ECO:0000313" key="3">
    <source>
        <dbReference type="Proteomes" id="UP000332933"/>
    </source>
</evidence>
<organism evidence="2 3">
    <name type="scientific">Aphanomyces stellatus</name>
    <dbReference type="NCBI Taxonomy" id="120398"/>
    <lineage>
        <taxon>Eukaryota</taxon>
        <taxon>Sar</taxon>
        <taxon>Stramenopiles</taxon>
        <taxon>Oomycota</taxon>
        <taxon>Saprolegniomycetes</taxon>
        <taxon>Saprolegniales</taxon>
        <taxon>Verrucalvaceae</taxon>
        <taxon>Aphanomyces</taxon>
    </lineage>
</organism>
<accession>A0A485LNK8</accession>
<dbReference type="OrthoDB" id="79237at2759"/>
<reference evidence="1" key="2">
    <citation type="submission" date="2019-06" db="EMBL/GenBank/DDBJ databases">
        <title>Genomics analysis of Aphanomyces spp. identifies a new class of oomycete effector associated with host adaptation.</title>
        <authorList>
            <person name="Gaulin E."/>
        </authorList>
    </citation>
    <scope>NUCLEOTIDE SEQUENCE</scope>
    <source>
        <strain evidence="1">CBS 578.67</strain>
    </source>
</reference>
<evidence type="ECO:0000313" key="2">
    <source>
        <dbReference type="EMBL" id="VFU00441.1"/>
    </source>
</evidence>
<evidence type="ECO:0000313" key="1">
    <source>
        <dbReference type="EMBL" id="KAF0684210.1"/>
    </source>
</evidence>